<accession>K1RRL2</accession>
<dbReference type="GO" id="GO:0016887">
    <property type="term" value="F:ATP hydrolysis activity"/>
    <property type="evidence" value="ECO:0007669"/>
    <property type="project" value="InterPro"/>
</dbReference>
<proteinExistence type="predicted"/>
<dbReference type="EMBL" id="AJWZ01011189">
    <property type="protein sequence ID" value="EKC46204.1"/>
    <property type="molecule type" value="Genomic_DNA"/>
</dbReference>
<dbReference type="SUPFAM" id="SSF52540">
    <property type="entry name" value="P-loop containing nucleoside triphosphate hydrolases"/>
    <property type="match status" value="1"/>
</dbReference>
<organism evidence="3">
    <name type="scientific">human gut metagenome</name>
    <dbReference type="NCBI Taxonomy" id="408170"/>
    <lineage>
        <taxon>unclassified sequences</taxon>
        <taxon>metagenomes</taxon>
        <taxon>organismal metagenomes</taxon>
    </lineage>
</organism>
<feature type="non-terminal residue" evidence="3">
    <location>
        <position position="63"/>
    </location>
</feature>
<dbReference type="AlphaFoldDB" id="K1RRL2"/>
<evidence type="ECO:0000259" key="2">
    <source>
        <dbReference type="Pfam" id="PF00005"/>
    </source>
</evidence>
<name>K1RRL2_9ZZZZ</name>
<protein>
    <submittedName>
        <fullName evidence="3">Protein containing ABC transporter-like domain protein</fullName>
    </submittedName>
</protein>
<feature type="domain" description="ABC transporter" evidence="2">
    <location>
        <begin position="4"/>
        <end position="32"/>
    </location>
</feature>
<dbReference type="GO" id="GO:0005524">
    <property type="term" value="F:ATP binding"/>
    <property type="evidence" value="ECO:0007669"/>
    <property type="project" value="InterPro"/>
</dbReference>
<comment type="caution">
    <text evidence="3">The sequence shown here is derived from an EMBL/GenBank/DDBJ whole genome shotgun (WGS) entry which is preliminary data.</text>
</comment>
<dbReference type="InterPro" id="IPR027417">
    <property type="entry name" value="P-loop_NTPase"/>
</dbReference>
<evidence type="ECO:0000256" key="1">
    <source>
        <dbReference type="ARBA" id="ARBA00022448"/>
    </source>
</evidence>
<dbReference type="Gene3D" id="3.40.50.300">
    <property type="entry name" value="P-loop containing nucleotide triphosphate hydrolases"/>
    <property type="match status" value="1"/>
</dbReference>
<gene>
    <name evidence="3" type="ORF">OBE_16391</name>
</gene>
<keyword evidence="1" id="KW-0813">Transport</keyword>
<dbReference type="PANTHER" id="PTHR42734">
    <property type="entry name" value="METAL TRANSPORT SYSTEM ATP-BINDING PROTEIN TM_0124-RELATED"/>
    <property type="match status" value="1"/>
</dbReference>
<sequence>MPSTSGGQRQRLGIARAIYRDCDFFILDEPTAALDKDTEFIVLDTIREMDKEKNISDYCSQHV</sequence>
<dbReference type="InterPro" id="IPR003439">
    <property type="entry name" value="ABC_transporter-like_ATP-bd"/>
</dbReference>
<dbReference type="Pfam" id="PF00005">
    <property type="entry name" value="ABC_tran"/>
    <property type="match status" value="1"/>
</dbReference>
<dbReference type="InterPro" id="IPR050153">
    <property type="entry name" value="Metal_Ion_Import_ABC"/>
</dbReference>
<reference evidence="3" key="1">
    <citation type="journal article" date="2013" name="Environ. Microbiol.">
        <title>Microbiota from the distal guts of lean and obese adolescents exhibit partial functional redundancy besides clear differences in community structure.</title>
        <authorList>
            <person name="Ferrer M."/>
            <person name="Ruiz A."/>
            <person name="Lanza F."/>
            <person name="Haange S.B."/>
            <person name="Oberbach A."/>
            <person name="Till H."/>
            <person name="Bargiela R."/>
            <person name="Campoy C."/>
            <person name="Segura M.T."/>
            <person name="Richter M."/>
            <person name="von Bergen M."/>
            <person name="Seifert J."/>
            <person name="Suarez A."/>
        </authorList>
    </citation>
    <scope>NUCLEOTIDE SEQUENCE</scope>
</reference>
<evidence type="ECO:0000313" key="3">
    <source>
        <dbReference type="EMBL" id="EKC46204.1"/>
    </source>
</evidence>